<protein>
    <submittedName>
        <fullName evidence="3">Hypp8253 protein</fullName>
    </submittedName>
</protein>
<keyword evidence="4" id="KW-1185">Reference proteome</keyword>
<name>A0A8J9Z7G8_BRALA</name>
<dbReference type="InterPro" id="IPR046496">
    <property type="entry name" value="DUF6589"/>
</dbReference>
<dbReference type="EMBL" id="OV696701">
    <property type="protein sequence ID" value="CAH1248568.1"/>
    <property type="molecule type" value="Genomic_DNA"/>
</dbReference>
<dbReference type="OrthoDB" id="6111016at2759"/>
<dbReference type="Proteomes" id="UP000838412">
    <property type="component" value="Chromosome 16"/>
</dbReference>
<organism evidence="3 4">
    <name type="scientific">Branchiostoma lanceolatum</name>
    <name type="common">Common lancelet</name>
    <name type="synonym">Amphioxus lanceolatum</name>
    <dbReference type="NCBI Taxonomy" id="7740"/>
    <lineage>
        <taxon>Eukaryota</taxon>
        <taxon>Metazoa</taxon>
        <taxon>Chordata</taxon>
        <taxon>Cephalochordata</taxon>
        <taxon>Leptocardii</taxon>
        <taxon>Amphioxiformes</taxon>
        <taxon>Branchiostomatidae</taxon>
        <taxon>Branchiostoma</taxon>
    </lineage>
</organism>
<feature type="region of interest" description="Disordered" evidence="1">
    <location>
        <begin position="1"/>
        <end position="44"/>
    </location>
</feature>
<proteinExistence type="predicted"/>
<dbReference type="Pfam" id="PF20231">
    <property type="entry name" value="DUF6589"/>
    <property type="match status" value="1"/>
</dbReference>
<accession>A0A8J9Z7G8</accession>
<feature type="compositionally biased region" description="Low complexity" evidence="1">
    <location>
        <begin position="12"/>
        <end position="27"/>
    </location>
</feature>
<reference evidence="3" key="1">
    <citation type="submission" date="2022-01" db="EMBL/GenBank/DDBJ databases">
        <authorList>
            <person name="Braso-Vives M."/>
        </authorList>
    </citation>
    <scope>NUCLEOTIDE SEQUENCE</scope>
</reference>
<evidence type="ECO:0000313" key="3">
    <source>
        <dbReference type="EMBL" id="CAH1248568.1"/>
    </source>
</evidence>
<gene>
    <name evidence="3" type="primary">Hypp8253</name>
    <name evidence="3" type="ORF">BLAG_LOCUS9891</name>
</gene>
<evidence type="ECO:0000256" key="1">
    <source>
        <dbReference type="SAM" id="MobiDB-lite"/>
    </source>
</evidence>
<feature type="domain" description="DUF6589" evidence="2">
    <location>
        <begin position="518"/>
        <end position="983"/>
    </location>
</feature>
<evidence type="ECO:0000259" key="2">
    <source>
        <dbReference type="Pfam" id="PF20231"/>
    </source>
</evidence>
<dbReference type="AlphaFoldDB" id="A0A8J9Z7G8"/>
<sequence length="1049" mass="117360">MATVTLMPRLGTTVATSPSTTSPAPRAGAEDGRGATTAVTNPSPSHNVDLVLQFNLGKALPPSLGDLSLHQSQGSSRVKHLQRPSSILHQLVSDDYAPTVQLPAANEGCMPLEPTQCGPSWHKEQVGSVKYAPTVQLPAANEGCMPLEPTLHDKNTQCGSSLDPVGTVKVVFIYPSGKKTRVVKDSHDIKYLRALLRGLPAKTPAGIVYRDPKLRPLLHRQVCDKLSQDCTALCSHKKPSVLRKTDIDGLLDIDFATIIKEWKERTPLLYEVLQAVVCNTHKMRSAPDNSEERDNPCIAQAGCALLYRRCPPMSRLQMATGMVLEQGGTTDESINVLQPMGVTVAPQSLYRKRKEMLKKHQELMDRTVKDFVLQKEVKASCESALAQEVVMETSTAEVHAGAMVGHPGKGNWFPGSFGAAALTIPARLSSCYTQAEERGTRLYHIQLLKKINAKPVTPIEALGDNFDILKKPSSMTMERQRESWHWFLLLIAKQRIVNPELPNDHPKANILTMETGSWLLTQQEVQTYEANIDFHMARVLVKYLDFLKPYADSVPPHIPHDHLQESAQKSEVLNAELIDAPENSSTGIITILQRLNQLLVPHAHGEAVERVVLGGDVLTNERAFSGQAALLNADNESDACSGIIHRPEGLHRLMNFLMGMYQEFYKEPVAGDRALPYSLRNIINRRDVEGPKSVTKAYRSHQAFVDDCLDAYTLAAACHHFGLTSIEGKPATNIPRGQPTYPWLLEQVQAIRKQLLSPHEQEAMDIDNLSQQAQAMDNRQNLLDTMKQGNGKFRCAHCGKEYVREKNFTKRLQKDHNINLNTTPVNQEGRECSKKSPGSAVSVISSFCRMGFLRRDTEDSYKMCDGDRVFRNAKLEMLYAYSLRHTKYCIWLWRMLAYEMALLTPSEAFDYKWNTCVNLQGGIGKNIPNDNAVELQVGEIKKRLRAQGSNKSFQSAQTICKTNQIVKNLQQKCKGHVKSRERTVAKKEKDIQTFVEEIIESNVLDYTSVYQTFPDYTDPLARIDMGKFHVWVKEQKQIAGVRMVRNAHL</sequence>
<evidence type="ECO:0000313" key="4">
    <source>
        <dbReference type="Proteomes" id="UP000838412"/>
    </source>
</evidence>